<feature type="compositionally biased region" description="Low complexity" evidence="1">
    <location>
        <begin position="122"/>
        <end position="141"/>
    </location>
</feature>
<dbReference type="RefSeq" id="WP_301129126.1">
    <property type="nucleotide sequence ID" value="NZ_JAUHPV010000006.1"/>
</dbReference>
<evidence type="ECO:0008006" key="5">
    <source>
        <dbReference type="Google" id="ProtNLM"/>
    </source>
</evidence>
<protein>
    <recommendedName>
        <fullName evidence="5">DUF2510 domain-containing protein</fullName>
    </recommendedName>
</protein>
<reference evidence="3" key="1">
    <citation type="submission" date="2023-06" db="EMBL/GenBank/DDBJ databases">
        <title>SYSU T00b26.</title>
        <authorList>
            <person name="Gao L."/>
            <person name="Fang B.-Z."/>
            <person name="Li W.-J."/>
        </authorList>
    </citation>
    <scope>NUCLEOTIDE SEQUENCE</scope>
    <source>
        <strain evidence="3">SYSU T00b26</strain>
    </source>
</reference>
<proteinExistence type="predicted"/>
<keyword evidence="2" id="KW-1133">Transmembrane helix</keyword>
<name>A0ABT8G2Z4_9MICO</name>
<keyword evidence="2" id="KW-0472">Membrane</keyword>
<accession>A0ABT8G2Z4</accession>
<evidence type="ECO:0000313" key="3">
    <source>
        <dbReference type="EMBL" id="MDN4473516.1"/>
    </source>
</evidence>
<feature type="region of interest" description="Disordered" evidence="1">
    <location>
        <begin position="55"/>
        <end position="158"/>
    </location>
</feature>
<evidence type="ECO:0000256" key="2">
    <source>
        <dbReference type="SAM" id="Phobius"/>
    </source>
</evidence>
<dbReference type="EMBL" id="JAUHPV010000006">
    <property type="protein sequence ID" value="MDN4473516.1"/>
    <property type="molecule type" value="Genomic_DNA"/>
</dbReference>
<dbReference type="Proteomes" id="UP001172738">
    <property type="component" value="Unassembled WGS sequence"/>
</dbReference>
<keyword evidence="4" id="KW-1185">Reference proteome</keyword>
<organism evidence="3 4">
    <name type="scientific">Demequina zhanjiangensis</name>
    <dbReference type="NCBI Taxonomy" id="3051659"/>
    <lineage>
        <taxon>Bacteria</taxon>
        <taxon>Bacillati</taxon>
        <taxon>Actinomycetota</taxon>
        <taxon>Actinomycetes</taxon>
        <taxon>Micrococcales</taxon>
        <taxon>Demequinaceae</taxon>
        <taxon>Demequina</taxon>
    </lineage>
</organism>
<feature type="compositionally biased region" description="Polar residues" evidence="1">
    <location>
        <begin position="56"/>
        <end position="66"/>
    </location>
</feature>
<evidence type="ECO:0000256" key="1">
    <source>
        <dbReference type="SAM" id="MobiDB-lite"/>
    </source>
</evidence>
<evidence type="ECO:0000313" key="4">
    <source>
        <dbReference type="Proteomes" id="UP001172738"/>
    </source>
</evidence>
<feature type="compositionally biased region" description="Low complexity" evidence="1">
    <location>
        <begin position="67"/>
        <end position="108"/>
    </location>
</feature>
<comment type="caution">
    <text evidence="3">The sequence shown here is derived from an EMBL/GenBank/DDBJ whole genome shotgun (WGS) entry which is preliminary data.</text>
</comment>
<sequence length="189" mass="19032">MGAAAGWRIVKGRARYWDGEQWVGGDFDPATVSPQLLAESAGVASPSVERAVRMSASPSIATSTSMPAPSVGPAQAAPAPSSGSGIPAPPGSKAAAQAQAKATAEAWANDLMHGRLPGSMDPSAPRAAPAQASAPAAGSTPIGAPTPQPVKRPQTSQRKGISIGRIVGLIIAGWFLFNFLGSIFTDVLP</sequence>
<keyword evidence="2" id="KW-0812">Transmembrane</keyword>
<feature type="transmembrane region" description="Helical" evidence="2">
    <location>
        <begin position="166"/>
        <end position="184"/>
    </location>
</feature>
<gene>
    <name evidence="3" type="ORF">QQX04_10980</name>
</gene>